<organism evidence="2 3">
    <name type="scientific">Streptomyces sp. 900116325</name>
    <dbReference type="NCBI Taxonomy" id="3154295"/>
    <lineage>
        <taxon>Bacteria</taxon>
        <taxon>Bacillati</taxon>
        <taxon>Actinomycetota</taxon>
        <taxon>Actinomycetes</taxon>
        <taxon>Kitasatosporales</taxon>
        <taxon>Streptomycetaceae</taxon>
        <taxon>Streptomyces</taxon>
    </lineage>
</organism>
<proteinExistence type="predicted"/>
<keyword evidence="3" id="KW-1185">Reference proteome</keyword>
<feature type="region of interest" description="Disordered" evidence="1">
    <location>
        <begin position="24"/>
        <end position="93"/>
    </location>
</feature>
<sequence length="182" mass="19188">MMRQHLKLSAVLVVVVLALTGFSTSSHGGKSRGSRSHGSSSGGGGCSNSKKSNGSYHHDDYDDDIYDDSSSSSSGSSDYETATPGATATDTPTVTVIRCAQPRKRKRRAVTSSTVRVASSELGTHTYKVDVTFLDARGNTVDTGEANVELTGVDSATVSVRMDSPSKVSRVKKCRAEAELSY</sequence>
<evidence type="ECO:0008006" key="4">
    <source>
        <dbReference type="Google" id="ProtNLM"/>
    </source>
</evidence>
<protein>
    <recommendedName>
        <fullName evidence="4">Secreted protein</fullName>
    </recommendedName>
</protein>
<dbReference type="Proteomes" id="UP001550044">
    <property type="component" value="Unassembled WGS sequence"/>
</dbReference>
<comment type="caution">
    <text evidence="2">The sequence shown here is derived from an EMBL/GenBank/DDBJ whole genome shotgun (WGS) entry which is preliminary data.</text>
</comment>
<gene>
    <name evidence="2" type="ORF">ABZV61_15805</name>
</gene>
<reference evidence="2 3" key="1">
    <citation type="submission" date="2024-06" db="EMBL/GenBank/DDBJ databases">
        <title>The Natural Products Discovery Center: Release of the First 8490 Sequenced Strains for Exploring Actinobacteria Biosynthetic Diversity.</title>
        <authorList>
            <person name="Kalkreuter E."/>
            <person name="Kautsar S.A."/>
            <person name="Yang D."/>
            <person name="Bader C.D."/>
            <person name="Teijaro C.N."/>
            <person name="Fluegel L."/>
            <person name="Davis C.M."/>
            <person name="Simpson J.R."/>
            <person name="Lauterbach L."/>
            <person name="Steele A.D."/>
            <person name="Gui C."/>
            <person name="Meng S."/>
            <person name="Li G."/>
            <person name="Viehrig K."/>
            <person name="Ye F."/>
            <person name="Su P."/>
            <person name="Kiefer A.F."/>
            <person name="Nichols A."/>
            <person name="Cepeda A.J."/>
            <person name="Yan W."/>
            <person name="Fan B."/>
            <person name="Jiang Y."/>
            <person name="Adhikari A."/>
            <person name="Zheng C.-J."/>
            <person name="Schuster L."/>
            <person name="Cowan T.M."/>
            <person name="Smanski M.J."/>
            <person name="Chevrette M.G."/>
            <person name="De Carvalho L.P.S."/>
            <person name="Shen B."/>
        </authorList>
    </citation>
    <scope>NUCLEOTIDE SEQUENCE [LARGE SCALE GENOMIC DNA]</scope>
    <source>
        <strain evidence="2 3">NPDC005137</strain>
    </source>
</reference>
<dbReference type="RefSeq" id="WP_356497366.1">
    <property type="nucleotide sequence ID" value="NZ_JBEXEF010000002.1"/>
</dbReference>
<feature type="compositionally biased region" description="Low complexity" evidence="1">
    <location>
        <begin position="68"/>
        <end position="93"/>
    </location>
</feature>
<dbReference type="EMBL" id="JBEXIP010000010">
    <property type="protein sequence ID" value="MET8434236.1"/>
    <property type="molecule type" value="Genomic_DNA"/>
</dbReference>
<evidence type="ECO:0000313" key="3">
    <source>
        <dbReference type="Proteomes" id="UP001550044"/>
    </source>
</evidence>
<accession>A0ABV2U9W1</accession>
<name>A0ABV2U9W1_9ACTN</name>
<evidence type="ECO:0000256" key="1">
    <source>
        <dbReference type="SAM" id="MobiDB-lite"/>
    </source>
</evidence>
<evidence type="ECO:0000313" key="2">
    <source>
        <dbReference type="EMBL" id="MET8434236.1"/>
    </source>
</evidence>